<organism evidence="8 9">
    <name type="scientific">Alternaria burnsii</name>
    <dbReference type="NCBI Taxonomy" id="1187904"/>
    <lineage>
        <taxon>Eukaryota</taxon>
        <taxon>Fungi</taxon>
        <taxon>Dikarya</taxon>
        <taxon>Ascomycota</taxon>
        <taxon>Pezizomycotina</taxon>
        <taxon>Dothideomycetes</taxon>
        <taxon>Pleosporomycetidae</taxon>
        <taxon>Pleosporales</taxon>
        <taxon>Pleosporineae</taxon>
        <taxon>Pleosporaceae</taxon>
        <taxon>Alternaria</taxon>
        <taxon>Alternaria sect. Alternaria</taxon>
    </lineage>
</organism>
<evidence type="ECO:0000259" key="7">
    <source>
        <dbReference type="Pfam" id="PF06985"/>
    </source>
</evidence>
<dbReference type="GO" id="GO:0005975">
    <property type="term" value="P:carbohydrate metabolic process"/>
    <property type="evidence" value="ECO:0007669"/>
    <property type="project" value="InterPro"/>
</dbReference>
<dbReference type="InterPro" id="IPR006710">
    <property type="entry name" value="Glyco_hydro_43"/>
</dbReference>
<comment type="similarity">
    <text evidence="1">Belongs to the glycosyl hydrolase 43 family.</text>
</comment>
<feature type="signal peptide" evidence="6">
    <location>
        <begin position="1"/>
        <end position="20"/>
    </location>
</feature>
<dbReference type="PANTHER" id="PTHR24148:SF73">
    <property type="entry name" value="HET DOMAIN PROTEIN (AFU_ORTHOLOGUE AFUA_8G01020)"/>
    <property type="match status" value="1"/>
</dbReference>
<keyword evidence="3" id="KW-0326">Glycosidase</keyword>
<evidence type="ECO:0000256" key="1">
    <source>
        <dbReference type="ARBA" id="ARBA00009865"/>
    </source>
</evidence>
<name>A0A8H7EBU5_9PLEO</name>
<keyword evidence="9" id="KW-1185">Reference proteome</keyword>
<evidence type="ECO:0000256" key="3">
    <source>
        <dbReference type="ARBA" id="ARBA00023295"/>
    </source>
</evidence>
<feature type="domain" description="Heterokaryon incompatibility" evidence="7">
    <location>
        <begin position="414"/>
        <end position="545"/>
    </location>
</feature>
<feature type="active site" description="Proton acceptor" evidence="4">
    <location>
        <position position="34"/>
    </location>
</feature>
<feature type="chain" id="PRO_5034093391" evidence="6">
    <location>
        <begin position="21"/>
        <end position="1020"/>
    </location>
</feature>
<dbReference type="RefSeq" id="XP_038782576.1">
    <property type="nucleotide sequence ID" value="XM_038934775.1"/>
</dbReference>
<evidence type="ECO:0000256" key="2">
    <source>
        <dbReference type="ARBA" id="ARBA00022801"/>
    </source>
</evidence>
<dbReference type="Pfam" id="PF04616">
    <property type="entry name" value="Glyco_hydro_43"/>
    <property type="match status" value="1"/>
</dbReference>
<evidence type="ECO:0000313" key="9">
    <source>
        <dbReference type="Proteomes" id="UP000596902"/>
    </source>
</evidence>
<reference evidence="8" key="1">
    <citation type="submission" date="2020-01" db="EMBL/GenBank/DDBJ databases">
        <authorList>
            <person name="Feng Z.H.Z."/>
        </authorList>
    </citation>
    <scope>NUCLEOTIDE SEQUENCE</scope>
    <source>
        <strain evidence="8">CBS107.38</strain>
    </source>
</reference>
<feature type="active site" description="Proton donor" evidence="4">
    <location>
        <position position="198"/>
    </location>
</feature>
<dbReference type="Gene3D" id="2.115.10.20">
    <property type="entry name" value="Glycosyl hydrolase domain, family 43"/>
    <property type="match status" value="1"/>
</dbReference>
<protein>
    <submittedName>
        <fullName evidence="8">Het-domain-containing</fullName>
    </submittedName>
</protein>
<dbReference type="Pfam" id="PF06985">
    <property type="entry name" value="HET"/>
    <property type="match status" value="2"/>
</dbReference>
<dbReference type="GeneID" id="62207953"/>
<dbReference type="CDD" id="cd18831">
    <property type="entry name" value="GH43_AnAbnA-like"/>
    <property type="match status" value="1"/>
</dbReference>
<dbReference type="EMBL" id="JAAABM010000017">
    <property type="protein sequence ID" value="KAF7672218.1"/>
    <property type="molecule type" value="Genomic_DNA"/>
</dbReference>
<evidence type="ECO:0000256" key="6">
    <source>
        <dbReference type="SAM" id="SignalP"/>
    </source>
</evidence>
<gene>
    <name evidence="8" type="ORF">GT037_009728</name>
</gene>
<accession>A0A8H7EBU5</accession>
<dbReference type="AlphaFoldDB" id="A0A8H7EBU5"/>
<feature type="site" description="Important for catalytic activity, responsible for pKa modulation of the active site Glu and correct orientation of both the proton donor and substrate" evidence="5">
    <location>
        <position position="146"/>
    </location>
</feature>
<dbReference type="SUPFAM" id="SSF75005">
    <property type="entry name" value="Arabinanase/levansucrase/invertase"/>
    <property type="match status" value="1"/>
</dbReference>
<keyword evidence="2" id="KW-0378">Hydrolase</keyword>
<reference evidence="8" key="2">
    <citation type="submission" date="2020-08" db="EMBL/GenBank/DDBJ databases">
        <title>Draft Genome Sequence of Cumin Blight Pathogen Alternaria burnsii.</title>
        <authorList>
            <person name="Feng Z."/>
        </authorList>
    </citation>
    <scope>NUCLEOTIDE SEQUENCE</scope>
    <source>
        <strain evidence="8">CBS107.38</strain>
    </source>
</reference>
<dbReference type="InterPro" id="IPR023296">
    <property type="entry name" value="Glyco_hydro_beta-prop_sf"/>
</dbReference>
<dbReference type="PANTHER" id="PTHR24148">
    <property type="entry name" value="ANKYRIN REPEAT DOMAIN-CONTAINING PROTEIN 39 HOMOLOG-RELATED"/>
    <property type="match status" value="1"/>
</dbReference>
<proteinExistence type="inferred from homology"/>
<dbReference type="Proteomes" id="UP000596902">
    <property type="component" value="Unassembled WGS sequence"/>
</dbReference>
<evidence type="ECO:0000256" key="5">
    <source>
        <dbReference type="PIRSR" id="PIRSR606710-2"/>
    </source>
</evidence>
<comment type="caution">
    <text evidence="8">The sequence shown here is derived from an EMBL/GenBank/DDBJ whole genome shotgun (WGS) entry which is preliminary data.</text>
</comment>
<dbReference type="GO" id="GO:0004553">
    <property type="term" value="F:hydrolase activity, hydrolyzing O-glycosyl compounds"/>
    <property type="evidence" value="ECO:0007669"/>
    <property type="project" value="InterPro"/>
</dbReference>
<evidence type="ECO:0000256" key="4">
    <source>
        <dbReference type="PIRSR" id="PIRSR606710-1"/>
    </source>
</evidence>
<dbReference type="InterPro" id="IPR052895">
    <property type="entry name" value="HetReg/Transcr_Mod"/>
</dbReference>
<dbReference type="InterPro" id="IPR010730">
    <property type="entry name" value="HET"/>
</dbReference>
<evidence type="ECO:0000313" key="8">
    <source>
        <dbReference type="EMBL" id="KAF7672218.1"/>
    </source>
</evidence>
<sequence length="1020" mass="113590">MRYSIVASLLSAVTAVYGYADPMACSGICNNAHDPALIRRSDGTYFRFSTGGKIAIHSAPSITGPWTYKGAAIPAGSKINLAGKDDLWAPDVTLVGDTYYLYYTVSSFGVQNSAIGVATSKDLSTWTDLGATGIQSSAGKNYNAIDGALYWDGSKFVMSFGSFWNDLFSQNMANPPVKTSSSTVTNIAFKPDGEHAQEAPFIAKNGNYHYLFFSVGKCCGFDTNRPAKGQEYKIQVCRSTSATGGFKDKSGKDCLQGGGTTVLESHGWVYGPGGQGVYYDPKEGPVLYYHYVDTRIGYGDGQKKFGINKIDFSSGWPVVALRGLGKTYRDAFKYHNSAYFIPRNPHALYEERVAMPDTKLTRFSPSQNSNSFRYRPLDPSEGEDIRLLCLYPGEFHEPIRCDLLHANLDDDIEYEALSYTWASEDGDASLSQRINCAYFGEEQVSDLPVTSSCASALRRLRLISQERMLWVDALAIDQSNLQERNQQVAIMARIYSGASQVLVYLGEEDLGFGSRTLWMDTERRQIALKKLFAKRWASRVWVIQEVALAQKLTMVTGNASCPMDANLMSRIRGRAKISRLQVPGPLAWDPLVSAPTRDLLTMLQMTHNCSSTDPRDKVYGLLGLVGERLQSLIEIDYSQTVEEVMTHAAAAIIICREDFEILAYASLRARPAHKCLPTWVPDWAEYDGEITLRPQFQTSKIGPWRSLEKLMGSRSSTRRLSEIDWGAAVDIPASWPTSLSSKPSLEVRGHCLATIDSTTKQDNGSSQWQDAQDFGVSLKVLIEDHSTLKDFDMQLWPTRFQWLFNPFYMRLDDSQLQPDSISAMRSFSNLHWAGLQQFCTELQTLGKNKYIFRAEYLPAITNHDFDVGDTLSITMTESLCKHPDIRKFDAIRSCLSCGEAVFETSSPTAHIHKSDATASYQYTKLKYKLGREIRLVLVLPGSDQDALRCQIIHVNLDDDPVYDAVSYTWATEGGDASHCMTVQCEAGGFIPVTANCYAVLLQLRRSGGIRRLWIDAICTY</sequence>
<feature type="domain" description="Heterokaryon incompatibility" evidence="7">
    <location>
        <begin position="962"/>
        <end position="1018"/>
    </location>
</feature>
<keyword evidence="6" id="KW-0732">Signal</keyword>